<dbReference type="EMBL" id="CP002198">
    <property type="protein sequence ID" value="ADN14698.1"/>
    <property type="molecule type" value="Genomic_DNA"/>
</dbReference>
<proteinExistence type="predicted"/>
<dbReference type="GO" id="GO:0030151">
    <property type="term" value="F:molybdenum ion binding"/>
    <property type="evidence" value="ECO:0007669"/>
    <property type="project" value="InterPro"/>
</dbReference>
<keyword evidence="3" id="KW-1185">Reference proteome</keyword>
<accession>E0U5I5</accession>
<evidence type="ECO:0000313" key="2">
    <source>
        <dbReference type="EMBL" id="ADN14698.1"/>
    </source>
</evidence>
<dbReference type="STRING" id="497965.Cyan7822_2731"/>
<dbReference type="OrthoDB" id="581532at2"/>
<dbReference type="Pfam" id="PF03473">
    <property type="entry name" value="MOSC"/>
    <property type="match status" value="1"/>
</dbReference>
<dbReference type="GO" id="GO:0030170">
    <property type="term" value="F:pyridoxal phosphate binding"/>
    <property type="evidence" value="ECO:0007669"/>
    <property type="project" value="InterPro"/>
</dbReference>
<dbReference type="SUPFAM" id="SSF141673">
    <property type="entry name" value="MOSC N-terminal domain-like"/>
    <property type="match status" value="1"/>
</dbReference>
<dbReference type="Pfam" id="PF03476">
    <property type="entry name" value="MOSC_N"/>
    <property type="match status" value="1"/>
</dbReference>
<dbReference type="HOGENOM" id="CLU_1080164_0_0_3"/>
<evidence type="ECO:0000259" key="1">
    <source>
        <dbReference type="PROSITE" id="PS51340"/>
    </source>
</evidence>
<organism evidence="2 3">
    <name type="scientific">Gloeothece verrucosa (strain PCC 7822)</name>
    <name type="common">Cyanothece sp. (strain PCC 7822)</name>
    <dbReference type="NCBI Taxonomy" id="497965"/>
    <lineage>
        <taxon>Bacteria</taxon>
        <taxon>Bacillati</taxon>
        <taxon>Cyanobacteriota</taxon>
        <taxon>Cyanophyceae</taxon>
        <taxon>Oscillatoriophycideae</taxon>
        <taxon>Chroococcales</taxon>
        <taxon>Aphanothecaceae</taxon>
        <taxon>Gloeothece</taxon>
        <taxon>Gloeothece verrucosa</taxon>
    </lineage>
</organism>
<evidence type="ECO:0000313" key="3">
    <source>
        <dbReference type="Proteomes" id="UP000008206"/>
    </source>
</evidence>
<dbReference type="KEGG" id="cyj:Cyan7822_2731"/>
<feature type="domain" description="MOSC" evidence="1">
    <location>
        <begin position="91"/>
        <end position="262"/>
    </location>
</feature>
<dbReference type="RefSeq" id="WP_013322803.1">
    <property type="nucleotide sequence ID" value="NC_014501.1"/>
</dbReference>
<dbReference type="InterPro" id="IPR011037">
    <property type="entry name" value="Pyrv_Knase-like_insert_dom_sf"/>
</dbReference>
<dbReference type="eggNOG" id="COG3217">
    <property type="taxonomic scope" value="Bacteria"/>
</dbReference>
<protein>
    <submittedName>
        <fullName evidence="2">MOSC domain protein beta barrel domain protein</fullName>
    </submittedName>
</protein>
<name>E0U5I5_GLOV7</name>
<dbReference type="GO" id="GO:0003824">
    <property type="term" value="F:catalytic activity"/>
    <property type="evidence" value="ECO:0007669"/>
    <property type="project" value="InterPro"/>
</dbReference>
<dbReference type="Proteomes" id="UP000008206">
    <property type="component" value="Chromosome"/>
</dbReference>
<dbReference type="AlphaFoldDB" id="E0U5I5"/>
<dbReference type="InterPro" id="IPR005302">
    <property type="entry name" value="MoCF_Sase_C"/>
</dbReference>
<reference evidence="3" key="1">
    <citation type="journal article" date="2011" name="MBio">
        <title>Novel metabolic attributes of the genus Cyanothece, comprising a group of unicellular nitrogen-fixing Cyanobacteria.</title>
        <authorList>
            <person name="Bandyopadhyay A."/>
            <person name="Elvitigala T."/>
            <person name="Welsh E."/>
            <person name="Stockel J."/>
            <person name="Liberton M."/>
            <person name="Min H."/>
            <person name="Sherman L.A."/>
            <person name="Pakrasi H.B."/>
        </authorList>
    </citation>
    <scope>NUCLEOTIDE SEQUENCE [LARGE SCALE GENOMIC DNA]</scope>
    <source>
        <strain evidence="3">PCC 7822</strain>
    </source>
</reference>
<dbReference type="SUPFAM" id="SSF50800">
    <property type="entry name" value="PK beta-barrel domain-like"/>
    <property type="match status" value="1"/>
</dbReference>
<gene>
    <name evidence="2" type="ordered locus">Cyan7822_2731</name>
</gene>
<dbReference type="InterPro" id="IPR005303">
    <property type="entry name" value="MOCOS_middle"/>
</dbReference>
<dbReference type="PROSITE" id="PS51340">
    <property type="entry name" value="MOSC"/>
    <property type="match status" value="1"/>
</dbReference>
<sequence>MLSKPYLKQIFIYPIKSLDGISLKQATILESGALKHDREFALLDQEGKFINAKRYAKIHRLRTSFESDLNLVSLRIEGTEKAVMFHLEQGRVALEAWLSAYFNCPVKLQQNTLTGFPDDLQANGPTIISTATLETLAAWFPNITVEEMRRRLRANLEIDGVPAFWEDQLFAETGETVQFKIGDILIEGVNPCQRCIVPTRDSVTGEQTPNFQKVFVSKRQEFFPSWATPSRFNHYYRVSVNTKIPASETGKILHQGDKISID</sequence>